<dbReference type="EMBL" id="JAWJWI010000040">
    <property type="protein sequence ID" value="MDV4190675.1"/>
    <property type="molecule type" value="Genomic_DNA"/>
</dbReference>
<reference evidence="2" key="1">
    <citation type="journal article" date="2023" name="Int. J. Mol. Sci.">
        <title>Genomic and Metabolic Characterization of Plant Growth-Promoting Rhizobacteria Isolated from Nodules of Clovers Grown in Non-Farmed Soil.</title>
        <authorList>
            <person name="Wojcik M."/>
            <person name="Koper P."/>
            <person name="Zebracki K."/>
            <person name="Marczak M."/>
            <person name="Mazur A."/>
        </authorList>
    </citation>
    <scope>NUCLEOTIDE SEQUENCE [LARGE SCALE GENOMIC DNA]</scope>
    <source>
        <strain evidence="2">KB12</strain>
    </source>
</reference>
<name>A0ABU3YXU1_9HYPH</name>
<evidence type="ECO:0008006" key="3">
    <source>
        <dbReference type="Google" id="ProtNLM"/>
    </source>
</evidence>
<comment type="caution">
    <text evidence="1">The sequence shown here is derived from an EMBL/GenBank/DDBJ whole genome shotgun (WGS) entry which is preliminary data.</text>
</comment>
<organism evidence="1 2">
    <name type="scientific">Rhizobium brockwellii</name>
    <dbReference type="NCBI Taxonomy" id="3019932"/>
    <lineage>
        <taxon>Bacteria</taxon>
        <taxon>Pseudomonadati</taxon>
        <taxon>Pseudomonadota</taxon>
        <taxon>Alphaproteobacteria</taxon>
        <taxon>Hyphomicrobiales</taxon>
        <taxon>Rhizobiaceae</taxon>
        <taxon>Rhizobium/Agrobacterium group</taxon>
        <taxon>Rhizobium</taxon>
    </lineage>
</organism>
<sequence>MLHTSNGQFPDDMISHPFSLGEVAEILGVSGSYLRQSSVDGLGPTPEPGTAGRRSYTLRQINELRAHLASARPKEALKFCPKRLEGESSPIREAGLKNRSLYELSGVAVGRSAYEQAIESLTSTNAEVMDILSKVWGRPPIYMSEASCSRTAGKANSQSRGLSR</sequence>
<proteinExistence type="predicted"/>
<evidence type="ECO:0000313" key="1">
    <source>
        <dbReference type="EMBL" id="MDV4190675.1"/>
    </source>
</evidence>
<evidence type="ECO:0000313" key="2">
    <source>
        <dbReference type="Proteomes" id="UP001187203"/>
    </source>
</evidence>
<keyword evidence="2" id="KW-1185">Reference proteome</keyword>
<dbReference type="Proteomes" id="UP001187203">
    <property type="component" value="Unassembled WGS sequence"/>
</dbReference>
<protein>
    <recommendedName>
        <fullName evidence="3">MerR family transcriptional regulator</fullName>
    </recommendedName>
</protein>
<gene>
    <name evidence="1" type="ORF">R1523_35070</name>
</gene>
<accession>A0ABU3YXU1</accession>